<evidence type="ECO:0000256" key="1">
    <source>
        <dbReference type="SAM" id="SignalP"/>
    </source>
</evidence>
<dbReference type="OrthoDB" id="7996462at2"/>
<dbReference type="Proteomes" id="UP000246058">
    <property type="component" value="Chromosome"/>
</dbReference>
<dbReference type="KEGG" id="meti:DK427_24955"/>
<proteinExistence type="predicted"/>
<dbReference type="RefSeq" id="WP_109953733.1">
    <property type="nucleotide sequence ID" value="NZ_CP029551.1"/>
</dbReference>
<feature type="signal peptide" evidence="1">
    <location>
        <begin position="1"/>
        <end position="18"/>
    </location>
</feature>
<dbReference type="AlphaFoldDB" id="A0A2U8VZU0"/>
<keyword evidence="3" id="KW-1185">Reference proteome</keyword>
<dbReference type="EMBL" id="CP029551">
    <property type="protein sequence ID" value="AWN38576.1"/>
    <property type="molecule type" value="Genomic_DNA"/>
</dbReference>
<organism evidence="2 3">
    <name type="scientific">Methylobacterium radiodurans</name>
    <dbReference type="NCBI Taxonomy" id="2202828"/>
    <lineage>
        <taxon>Bacteria</taxon>
        <taxon>Pseudomonadati</taxon>
        <taxon>Pseudomonadota</taxon>
        <taxon>Alphaproteobacteria</taxon>
        <taxon>Hyphomicrobiales</taxon>
        <taxon>Methylobacteriaceae</taxon>
        <taxon>Methylobacterium</taxon>
    </lineage>
</organism>
<feature type="chain" id="PRO_5016084869" evidence="1">
    <location>
        <begin position="19"/>
        <end position="148"/>
    </location>
</feature>
<sequence length="148" mass="15167">MRAITFGLVLLVAGPASADECGDLIGRVAAETGAKLDDRSRDYARFTADAETSLTLSCAAPHPSSVGAQYRGANPPEAYYTLFGQAGHAVTGVAAGTVAAAAHRAREAASRLRHSNVEAGGATITCSVTRKDTGDLTLCAVIETSDRS</sequence>
<name>A0A2U8VZU0_9HYPH</name>
<keyword evidence="1" id="KW-0732">Signal</keyword>
<gene>
    <name evidence="2" type="ORF">DK427_24955</name>
</gene>
<reference evidence="2 3" key="1">
    <citation type="submission" date="2018-05" db="EMBL/GenBank/DDBJ databases">
        <title>Complete Genome Sequence of Methylobacterium sp. 17Sr1-43.</title>
        <authorList>
            <person name="Srinivasan S."/>
        </authorList>
    </citation>
    <scope>NUCLEOTIDE SEQUENCE [LARGE SCALE GENOMIC DNA]</scope>
    <source>
        <strain evidence="2 3">17Sr1-43</strain>
    </source>
</reference>
<accession>A0A2U8VZU0</accession>
<evidence type="ECO:0000313" key="3">
    <source>
        <dbReference type="Proteomes" id="UP000246058"/>
    </source>
</evidence>
<protein>
    <submittedName>
        <fullName evidence="2">ABC transporter ATPase</fullName>
    </submittedName>
</protein>
<evidence type="ECO:0000313" key="2">
    <source>
        <dbReference type="EMBL" id="AWN38576.1"/>
    </source>
</evidence>